<dbReference type="Pfam" id="PF22000">
    <property type="entry name" value="DUF6929"/>
    <property type="match status" value="1"/>
</dbReference>
<evidence type="ECO:0000313" key="6">
    <source>
        <dbReference type="Proteomes" id="UP000321579"/>
    </source>
</evidence>
<dbReference type="OrthoDB" id="6710009at2"/>
<reference evidence="3 5" key="3">
    <citation type="submission" date="2016-10" db="EMBL/GenBank/DDBJ databases">
        <authorList>
            <person name="Varghese N."/>
            <person name="Submissions S."/>
        </authorList>
    </citation>
    <scope>NUCLEOTIDE SEQUENCE [LARGE SCALE GENOMIC DNA]</scope>
    <source>
        <strain evidence="3 5">Gm-149</strain>
    </source>
</reference>
<accession>A0A1B9DWN4</accession>
<evidence type="ECO:0000313" key="1">
    <source>
        <dbReference type="EMBL" id="GEL09514.1"/>
    </source>
</evidence>
<dbReference type="EMBL" id="FNEO01000001">
    <property type="protein sequence ID" value="SDJ04023.1"/>
    <property type="molecule type" value="Genomic_DNA"/>
</dbReference>
<dbReference type="Proteomes" id="UP000182367">
    <property type="component" value="Unassembled WGS sequence"/>
</dbReference>
<dbReference type="STRING" id="551990.SAMN05192550_1485"/>
<dbReference type="RefSeq" id="WP_066324842.1">
    <property type="nucleotide sequence ID" value="NZ_BJVF01000001.1"/>
</dbReference>
<reference evidence="4" key="1">
    <citation type="submission" date="2016-03" db="EMBL/GenBank/DDBJ databases">
        <title>Draft genome sequence of Paenibacillus glacialis DSM 22343.</title>
        <authorList>
            <person name="Shin S.-K."/>
            <person name="Yi H."/>
        </authorList>
    </citation>
    <scope>NUCLEOTIDE SEQUENCE [LARGE SCALE GENOMIC DNA]</scope>
    <source>
        <strain evidence="4">NBRC 105008</strain>
    </source>
</reference>
<gene>
    <name evidence="2" type="ORF">FBGL_02820</name>
    <name evidence="1" type="ORF">FGL01_02530</name>
    <name evidence="3" type="ORF">SAMN05192550_1485</name>
</gene>
<name>A0A1B9DWN4_9FLAO</name>
<evidence type="ECO:0000313" key="4">
    <source>
        <dbReference type="Proteomes" id="UP000093226"/>
    </source>
</evidence>
<proteinExistence type="predicted"/>
<dbReference type="EMBL" id="LVEO01000004">
    <property type="protein sequence ID" value="OCB74097.1"/>
    <property type="molecule type" value="Genomic_DNA"/>
</dbReference>
<reference evidence="1 6" key="4">
    <citation type="submission" date="2019-07" db="EMBL/GenBank/DDBJ databases">
        <title>Whole genome shotgun sequence of Flavobacterium glycines NBRC 105008.</title>
        <authorList>
            <person name="Hosoyama A."/>
            <person name="Uohara A."/>
            <person name="Ohji S."/>
            <person name="Ichikawa N."/>
        </authorList>
    </citation>
    <scope>NUCLEOTIDE SEQUENCE [LARGE SCALE GENOMIC DNA]</scope>
    <source>
        <strain evidence="1 6">NBRC 105008</strain>
    </source>
</reference>
<keyword evidence="5" id="KW-1185">Reference proteome</keyword>
<organism evidence="2 4">
    <name type="scientific">Flavobacterium glycines</name>
    <dbReference type="NCBI Taxonomy" id="551990"/>
    <lineage>
        <taxon>Bacteria</taxon>
        <taxon>Pseudomonadati</taxon>
        <taxon>Bacteroidota</taxon>
        <taxon>Flavobacteriia</taxon>
        <taxon>Flavobacteriales</taxon>
        <taxon>Flavobacteriaceae</taxon>
        <taxon>Flavobacterium</taxon>
    </lineage>
</organism>
<reference evidence="2" key="2">
    <citation type="submission" date="2016-03" db="EMBL/GenBank/DDBJ databases">
        <authorList>
            <person name="Ploux O."/>
        </authorList>
    </citation>
    <scope>NUCLEOTIDE SEQUENCE</scope>
    <source>
        <strain evidence="2">NBRC 105008</strain>
    </source>
</reference>
<dbReference type="AlphaFoldDB" id="A0A1B9DWN4"/>
<evidence type="ECO:0008006" key="7">
    <source>
        <dbReference type="Google" id="ProtNLM"/>
    </source>
</evidence>
<sequence length="278" mass="31741">MEKFTLELLFQIIGIGSASGIIYKDNSLFIVGDNSGFLYEYHINSQNLNRHPLIENPSENIIKKDKPDFEALTCFQDSIYAFGSGSTSKRNTMVEFDWTQKKKIASDNLADLYTKMQNFASIKPEDFNIEGVIHDGENWYFLNRGNGISNKNTLFSFHAKKLNQEFNMRSNDYELPKINGIVSSFTDAVKLDNSIYFLATAEDTQSTYDDGEVLGSIIGRINLETMKIDFTQKISDSHKFEGLTVFKNDNNKIEFLLCEDKDTEILETAIYKLSLNIK</sequence>
<evidence type="ECO:0000313" key="3">
    <source>
        <dbReference type="EMBL" id="SDJ04023.1"/>
    </source>
</evidence>
<dbReference type="EMBL" id="BJVF01000001">
    <property type="protein sequence ID" value="GEL09514.1"/>
    <property type="molecule type" value="Genomic_DNA"/>
</dbReference>
<dbReference type="Proteomes" id="UP000093226">
    <property type="component" value="Unassembled WGS sequence"/>
</dbReference>
<evidence type="ECO:0000313" key="5">
    <source>
        <dbReference type="Proteomes" id="UP000182367"/>
    </source>
</evidence>
<protein>
    <recommendedName>
        <fullName evidence="7">Phytase-like domain-containing protein</fullName>
    </recommendedName>
</protein>
<comment type="caution">
    <text evidence="2">The sequence shown here is derived from an EMBL/GenBank/DDBJ whole genome shotgun (WGS) entry which is preliminary data.</text>
</comment>
<evidence type="ECO:0000313" key="2">
    <source>
        <dbReference type="EMBL" id="OCB74097.1"/>
    </source>
</evidence>
<dbReference type="Proteomes" id="UP000321579">
    <property type="component" value="Unassembled WGS sequence"/>
</dbReference>
<dbReference type="InterPro" id="IPR053851">
    <property type="entry name" value="DUF6929"/>
</dbReference>